<keyword evidence="2" id="KW-1185">Reference proteome</keyword>
<name>A0AAU7EGY4_9FLAO</name>
<sequence length="80" mass="9367">MYINEEWLNDGKSIREYGRFFGVNYHIIEKIMDKDGYNIPLSTLSIICFNKGVKISDFFKLIENKYGSDVLNDEFITTNS</sequence>
<evidence type="ECO:0000313" key="1">
    <source>
        <dbReference type="EMBL" id="XBL14884.1"/>
    </source>
</evidence>
<reference evidence="1" key="1">
    <citation type="submission" date="2024-04" db="EMBL/GenBank/DDBJ databases">
        <title>Mariniflexile litorale, isolated from the shallow sediments of the Sea of Japan.</title>
        <authorList>
            <person name="Romanenko L."/>
            <person name="Isaeva M."/>
        </authorList>
    </citation>
    <scope>NUCLEOTIDE SEQUENCE [LARGE SCALE GENOMIC DNA]</scope>
    <source>
        <strain evidence="1">KMM 9835</strain>
    </source>
</reference>
<organism evidence="1 2">
    <name type="scientific">Mariniflexile litorale</name>
    <dbReference type="NCBI Taxonomy" id="3045158"/>
    <lineage>
        <taxon>Bacteria</taxon>
        <taxon>Pseudomonadati</taxon>
        <taxon>Bacteroidota</taxon>
        <taxon>Flavobacteriia</taxon>
        <taxon>Flavobacteriales</taxon>
        <taxon>Flavobacteriaceae</taxon>
        <taxon>Mariniflexile</taxon>
    </lineage>
</organism>
<proteinExistence type="predicted"/>
<dbReference type="EMBL" id="CP155618">
    <property type="protein sequence ID" value="XBL14884.1"/>
    <property type="molecule type" value="Genomic_DNA"/>
</dbReference>
<dbReference type="KEGG" id="mlil:QLS71_002425"/>
<dbReference type="AlphaFoldDB" id="A0AAU7EGY4"/>
<protein>
    <submittedName>
        <fullName evidence="1">Transcriptional regulator</fullName>
    </submittedName>
</protein>
<evidence type="ECO:0000313" key="2">
    <source>
        <dbReference type="Proteomes" id="UP001224325"/>
    </source>
</evidence>
<dbReference type="RefSeq" id="WP_308991121.1">
    <property type="nucleotide sequence ID" value="NZ_CP155618.1"/>
</dbReference>
<accession>A0AAU7EGY4</accession>
<dbReference type="Proteomes" id="UP001224325">
    <property type="component" value="Chromosome"/>
</dbReference>
<gene>
    <name evidence="1" type="ORF">QLS71_002425</name>
</gene>